<feature type="transmembrane region" description="Helical" evidence="8">
    <location>
        <begin position="263"/>
        <end position="283"/>
    </location>
</feature>
<dbReference type="InterPro" id="IPR002549">
    <property type="entry name" value="AI-2E-like"/>
</dbReference>
<keyword evidence="3" id="KW-0813">Transport</keyword>
<dbReference type="PANTHER" id="PTHR21716">
    <property type="entry name" value="TRANSMEMBRANE PROTEIN"/>
    <property type="match status" value="1"/>
</dbReference>
<feature type="transmembrane region" description="Helical" evidence="8">
    <location>
        <begin position="304"/>
        <end position="329"/>
    </location>
</feature>
<dbReference type="Pfam" id="PF01594">
    <property type="entry name" value="AI-2E_transport"/>
    <property type="match status" value="1"/>
</dbReference>
<organism evidence="9 10">
    <name type="scientific">Pontibacter silvestris</name>
    <dbReference type="NCBI Taxonomy" id="2305183"/>
    <lineage>
        <taxon>Bacteria</taxon>
        <taxon>Pseudomonadati</taxon>
        <taxon>Bacteroidota</taxon>
        <taxon>Cytophagia</taxon>
        <taxon>Cytophagales</taxon>
        <taxon>Hymenobacteraceae</taxon>
        <taxon>Pontibacter</taxon>
    </lineage>
</organism>
<evidence type="ECO:0000256" key="2">
    <source>
        <dbReference type="ARBA" id="ARBA00009773"/>
    </source>
</evidence>
<keyword evidence="4" id="KW-1003">Cell membrane</keyword>
<keyword evidence="5 8" id="KW-0812">Transmembrane</keyword>
<accession>A0ABW4WWG2</accession>
<evidence type="ECO:0000256" key="7">
    <source>
        <dbReference type="ARBA" id="ARBA00023136"/>
    </source>
</evidence>
<feature type="transmembrane region" description="Helical" evidence="8">
    <location>
        <begin position="15"/>
        <end position="48"/>
    </location>
</feature>
<feature type="transmembrane region" description="Helical" evidence="8">
    <location>
        <begin position="238"/>
        <end position="257"/>
    </location>
</feature>
<dbReference type="RefSeq" id="WP_229960360.1">
    <property type="nucleotide sequence ID" value="NZ_JAJJWI010000007.1"/>
</dbReference>
<comment type="subcellular location">
    <subcellularLocation>
        <location evidence="1">Cell membrane</location>
        <topology evidence="1">Multi-pass membrane protein</topology>
    </subcellularLocation>
</comment>
<name>A0ABW4WWG2_9BACT</name>
<evidence type="ECO:0000313" key="10">
    <source>
        <dbReference type="Proteomes" id="UP001597369"/>
    </source>
</evidence>
<feature type="transmembrane region" description="Helical" evidence="8">
    <location>
        <begin position="60"/>
        <end position="88"/>
    </location>
</feature>
<reference evidence="10" key="1">
    <citation type="journal article" date="2019" name="Int. J. Syst. Evol. Microbiol.">
        <title>The Global Catalogue of Microorganisms (GCM) 10K type strain sequencing project: providing services to taxonomists for standard genome sequencing and annotation.</title>
        <authorList>
            <consortium name="The Broad Institute Genomics Platform"/>
            <consortium name="The Broad Institute Genome Sequencing Center for Infectious Disease"/>
            <person name="Wu L."/>
            <person name="Ma J."/>
        </authorList>
    </citation>
    <scope>NUCLEOTIDE SEQUENCE [LARGE SCALE GENOMIC DNA]</scope>
    <source>
        <strain evidence="10">JCM 16545</strain>
    </source>
</reference>
<keyword evidence="10" id="KW-1185">Reference proteome</keyword>
<gene>
    <name evidence="9" type="ORF">ACFSKU_06540</name>
</gene>
<dbReference type="EMBL" id="JBHUHV010000019">
    <property type="protein sequence ID" value="MFD2066538.1"/>
    <property type="molecule type" value="Genomic_DNA"/>
</dbReference>
<dbReference type="Proteomes" id="UP001597369">
    <property type="component" value="Unassembled WGS sequence"/>
</dbReference>
<evidence type="ECO:0000256" key="3">
    <source>
        <dbReference type="ARBA" id="ARBA00022448"/>
    </source>
</evidence>
<sequence length="351" mass="38709">MEQQSSLQRFNQVLLAFLLFFGILYLADSFLILIAISGLFAMLLVPVCRKLEQWKLPRTGAAFICVFAVVIILLGLISVLITQIIALANDLPQLGQTLSEKLDQGHEFVTDQFDLSREEQNEYLQNQLESTLRSLGGYISTIMLSTGNFLVNFIIIITFTLLFLLYRRRIKNFILQLASNRSNNARDIVGKITGVASSYIAGVFLVVLILSTINTVGLMVIGIEHALFFGLLAGLLNIIPYIGSLAGSLIPVLFAFLTKDSVWYPVGVGIFFLVVQQIESYALTPNITGSKIKLSPMSTLMALLLGQMIWGVVGMILFVPYLGIIKVIFDNIEGLKPLGYIVGNDDGDDNS</sequence>
<comment type="similarity">
    <text evidence="2">Belongs to the autoinducer-2 exporter (AI-2E) (TC 2.A.86) family.</text>
</comment>
<keyword evidence="6 8" id="KW-1133">Transmembrane helix</keyword>
<comment type="caution">
    <text evidence="9">The sequence shown here is derived from an EMBL/GenBank/DDBJ whole genome shotgun (WGS) entry which is preliminary data.</text>
</comment>
<evidence type="ECO:0000256" key="6">
    <source>
        <dbReference type="ARBA" id="ARBA00022989"/>
    </source>
</evidence>
<feature type="transmembrane region" description="Helical" evidence="8">
    <location>
        <begin position="149"/>
        <end position="167"/>
    </location>
</feature>
<evidence type="ECO:0000313" key="9">
    <source>
        <dbReference type="EMBL" id="MFD2066538.1"/>
    </source>
</evidence>
<keyword evidence="7 8" id="KW-0472">Membrane</keyword>
<evidence type="ECO:0000256" key="5">
    <source>
        <dbReference type="ARBA" id="ARBA00022692"/>
    </source>
</evidence>
<proteinExistence type="inferred from homology"/>
<evidence type="ECO:0000256" key="4">
    <source>
        <dbReference type="ARBA" id="ARBA00022475"/>
    </source>
</evidence>
<dbReference type="PANTHER" id="PTHR21716:SF53">
    <property type="entry name" value="PERMEASE PERM-RELATED"/>
    <property type="match status" value="1"/>
</dbReference>
<evidence type="ECO:0000256" key="1">
    <source>
        <dbReference type="ARBA" id="ARBA00004651"/>
    </source>
</evidence>
<protein>
    <submittedName>
        <fullName evidence="9">AI-2E family transporter</fullName>
    </submittedName>
</protein>
<evidence type="ECO:0000256" key="8">
    <source>
        <dbReference type="SAM" id="Phobius"/>
    </source>
</evidence>